<dbReference type="GO" id="GO:0016998">
    <property type="term" value="P:cell wall macromolecule catabolic process"/>
    <property type="evidence" value="ECO:0007669"/>
    <property type="project" value="InterPro"/>
</dbReference>
<dbReference type="SUPFAM" id="SSF53955">
    <property type="entry name" value="Lysozyme-like"/>
    <property type="match status" value="1"/>
</dbReference>
<dbReference type="AlphaFoldDB" id="A0A8J2YCD1"/>
<evidence type="ECO:0000313" key="5">
    <source>
        <dbReference type="Proteomes" id="UP000602745"/>
    </source>
</evidence>
<protein>
    <recommendedName>
        <fullName evidence="3">Glycoside hydrolase family 19 catalytic domain-containing protein</fullName>
    </recommendedName>
</protein>
<evidence type="ECO:0000256" key="1">
    <source>
        <dbReference type="SAM" id="MobiDB-lite"/>
    </source>
</evidence>
<keyword evidence="2" id="KW-0812">Transmembrane</keyword>
<comment type="caution">
    <text evidence="4">The sequence shown here is derived from an EMBL/GenBank/DDBJ whole genome shotgun (WGS) entry which is preliminary data.</text>
</comment>
<dbReference type="InterPro" id="IPR023346">
    <property type="entry name" value="Lysozyme-like_dom_sf"/>
</dbReference>
<proteinExistence type="predicted"/>
<dbReference type="Proteomes" id="UP000602745">
    <property type="component" value="Unassembled WGS sequence"/>
</dbReference>
<dbReference type="EMBL" id="BMCP01000001">
    <property type="protein sequence ID" value="GGE36433.1"/>
    <property type="molecule type" value="Genomic_DNA"/>
</dbReference>
<organism evidence="4 5">
    <name type="scientific">Agaricicola taiwanensis</name>
    <dbReference type="NCBI Taxonomy" id="591372"/>
    <lineage>
        <taxon>Bacteria</taxon>
        <taxon>Pseudomonadati</taxon>
        <taxon>Pseudomonadota</taxon>
        <taxon>Alphaproteobacteria</taxon>
        <taxon>Rhodobacterales</taxon>
        <taxon>Paracoccaceae</taxon>
        <taxon>Agaricicola</taxon>
    </lineage>
</organism>
<evidence type="ECO:0000313" key="4">
    <source>
        <dbReference type="EMBL" id="GGE36433.1"/>
    </source>
</evidence>
<dbReference type="GO" id="GO:0004568">
    <property type="term" value="F:chitinase activity"/>
    <property type="evidence" value="ECO:0007669"/>
    <property type="project" value="InterPro"/>
</dbReference>
<evidence type="ECO:0000259" key="3">
    <source>
        <dbReference type="Pfam" id="PF00182"/>
    </source>
</evidence>
<dbReference type="Gene3D" id="1.10.530.10">
    <property type="match status" value="1"/>
</dbReference>
<reference evidence="4" key="2">
    <citation type="submission" date="2020-09" db="EMBL/GenBank/DDBJ databases">
        <authorList>
            <person name="Sun Q."/>
            <person name="Sedlacek I."/>
        </authorList>
    </citation>
    <scope>NUCLEOTIDE SEQUENCE</scope>
    <source>
        <strain evidence="4">CCM 7684</strain>
    </source>
</reference>
<dbReference type="InterPro" id="IPR000726">
    <property type="entry name" value="Glyco_hydro_19_cat"/>
</dbReference>
<reference evidence="4" key="1">
    <citation type="journal article" date="2014" name="Int. J. Syst. Evol. Microbiol.">
        <title>Complete genome sequence of Corynebacterium casei LMG S-19264T (=DSM 44701T), isolated from a smear-ripened cheese.</title>
        <authorList>
            <consortium name="US DOE Joint Genome Institute (JGI-PGF)"/>
            <person name="Walter F."/>
            <person name="Albersmeier A."/>
            <person name="Kalinowski J."/>
            <person name="Ruckert C."/>
        </authorList>
    </citation>
    <scope>NUCLEOTIDE SEQUENCE</scope>
    <source>
        <strain evidence="4">CCM 7684</strain>
    </source>
</reference>
<feature type="transmembrane region" description="Helical" evidence="2">
    <location>
        <begin position="246"/>
        <end position="268"/>
    </location>
</feature>
<gene>
    <name evidence="4" type="ORF">GCM10007276_12420</name>
</gene>
<keyword evidence="2" id="KW-1133">Transmembrane helix</keyword>
<keyword evidence="5" id="KW-1185">Reference proteome</keyword>
<dbReference type="RefSeq" id="WP_188408788.1">
    <property type="nucleotide sequence ID" value="NZ_BMCP01000001.1"/>
</dbReference>
<accession>A0A8J2YCD1</accession>
<feature type="domain" description="Glycoside hydrolase family 19 catalytic" evidence="3">
    <location>
        <begin position="79"/>
        <end position="133"/>
    </location>
</feature>
<sequence length="280" mass="29960">MGINRTTLFTYLRRAPFGGKLTQAQVEGVEVILDAFENEPMEYTAYAMATAFHETAATMQPIKERGGTAYFTRMYDIKGQRPAKAKELGNLTPGDGAKYAGRGYVQLTGRANYQRASQVVGVDLIKKPDRAMEPDIASKILHDGMIEGWFTGKKLSDYFGPSAVTNPVGARKIINGTDKAKLIAGYYEQFLGALKAAETSTPQPTDVSPGLAQPDDVKPSRSGSLWTMAGGVATAGAGALTQVDNAFSLAAIMIPLVLVIGVGVWLVASGRIEIKRSHAI</sequence>
<dbReference type="Pfam" id="PF00182">
    <property type="entry name" value="Glyco_hydro_19"/>
    <property type="match status" value="1"/>
</dbReference>
<evidence type="ECO:0000256" key="2">
    <source>
        <dbReference type="SAM" id="Phobius"/>
    </source>
</evidence>
<name>A0A8J2YCD1_9RHOB</name>
<keyword evidence="2" id="KW-0472">Membrane</keyword>
<feature type="region of interest" description="Disordered" evidence="1">
    <location>
        <begin position="201"/>
        <end position="220"/>
    </location>
</feature>
<dbReference type="GO" id="GO:0006032">
    <property type="term" value="P:chitin catabolic process"/>
    <property type="evidence" value="ECO:0007669"/>
    <property type="project" value="InterPro"/>
</dbReference>